<dbReference type="Proteomes" id="UP000045706">
    <property type="component" value="Unassembled WGS sequence"/>
</dbReference>
<reference evidence="3" key="1">
    <citation type="submission" date="2015-05" db="EMBL/GenBank/DDBJ databases">
        <authorList>
            <person name="Fogelqvist Johan"/>
        </authorList>
    </citation>
    <scope>NUCLEOTIDE SEQUENCE [LARGE SCALE GENOMIC DNA]</scope>
</reference>
<evidence type="ECO:0000313" key="3">
    <source>
        <dbReference type="Proteomes" id="UP000045706"/>
    </source>
</evidence>
<dbReference type="EMBL" id="CVQI01018813">
    <property type="protein sequence ID" value="CRK25948.1"/>
    <property type="molecule type" value="Genomic_DNA"/>
</dbReference>
<evidence type="ECO:0000313" key="2">
    <source>
        <dbReference type="EMBL" id="CRK25948.1"/>
    </source>
</evidence>
<feature type="region of interest" description="Disordered" evidence="1">
    <location>
        <begin position="1"/>
        <end position="29"/>
    </location>
</feature>
<accession>A0A0G4LV47</accession>
<feature type="non-terminal residue" evidence="2">
    <location>
        <position position="29"/>
    </location>
</feature>
<name>A0A0G4LV47_VERLO</name>
<protein>
    <submittedName>
        <fullName evidence="2">Uncharacterized protein</fullName>
    </submittedName>
</protein>
<dbReference type="AlphaFoldDB" id="A0A0G4LV47"/>
<gene>
    <name evidence="2" type="ORF">BN1723_018252</name>
</gene>
<sequence>MATPTLITPPPIPFGGSPLAQHRKSERII</sequence>
<organism evidence="2 3">
    <name type="scientific">Verticillium longisporum</name>
    <name type="common">Verticillium dahliae var. longisporum</name>
    <dbReference type="NCBI Taxonomy" id="100787"/>
    <lineage>
        <taxon>Eukaryota</taxon>
        <taxon>Fungi</taxon>
        <taxon>Dikarya</taxon>
        <taxon>Ascomycota</taxon>
        <taxon>Pezizomycotina</taxon>
        <taxon>Sordariomycetes</taxon>
        <taxon>Hypocreomycetidae</taxon>
        <taxon>Glomerellales</taxon>
        <taxon>Plectosphaerellaceae</taxon>
        <taxon>Verticillium</taxon>
    </lineage>
</organism>
<evidence type="ECO:0000256" key="1">
    <source>
        <dbReference type="SAM" id="MobiDB-lite"/>
    </source>
</evidence>
<proteinExistence type="predicted"/>